<organism evidence="1 2">
    <name type="scientific">Nodularia harveyana UHCC-0300</name>
    <dbReference type="NCBI Taxonomy" id="2974287"/>
    <lineage>
        <taxon>Bacteria</taxon>
        <taxon>Bacillati</taxon>
        <taxon>Cyanobacteriota</taxon>
        <taxon>Cyanophyceae</taxon>
        <taxon>Nostocales</taxon>
        <taxon>Nodulariaceae</taxon>
        <taxon>Nodularia</taxon>
    </lineage>
</organism>
<proteinExistence type="predicted"/>
<keyword evidence="2" id="KW-1185">Reference proteome</keyword>
<dbReference type="Proteomes" id="UP001302120">
    <property type="component" value="Unassembled WGS sequence"/>
</dbReference>
<accession>A0ABU5U928</accession>
<name>A0ABU5U928_9CYAN</name>
<evidence type="ECO:0000313" key="1">
    <source>
        <dbReference type="EMBL" id="MEA5580034.1"/>
    </source>
</evidence>
<reference evidence="1 2" key="1">
    <citation type="submission" date="2023-12" db="EMBL/GenBank/DDBJ databases">
        <title>Baltic Sea Cyanobacteria.</title>
        <authorList>
            <person name="Delbaje E."/>
            <person name="Fewer D.P."/>
            <person name="Shishido T.K."/>
        </authorList>
    </citation>
    <scope>NUCLEOTIDE SEQUENCE [LARGE SCALE GENOMIC DNA]</scope>
    <source>
        <strain evidence="1 2">UHCC-0300</strain>
    </source>
</reference>
<sequence>MTIYQKANESMRLEIERYLALAEKTRGFSFIDEEMLSDPLERLMFAAGIGLYVSDPTTIDPAHLVAEWNRKRAVPFDIERSVTIGVYSLIRPFADELYDAAAKLTNNFTEFDAEALLNNPHLLPIFQHLAGVFSKATLKKEVGAVSDTGFSKPAAERLSVFLSQRVSSLSIVKANILQRMESTMEGIVRDLVGRVLLEEVVAESLKDENVPFQREDEYSSLTGVVYNFRADFVVPNAKQPIAFIEVRKSSSRHASLYAKDKMFSAINWKGHYQNLIGIIVVDGDWTQATLQAMAKVFDYVIPLHQCPYMAKILKNAIEGDDTVLKWLLNFSITENPKFNKTTISRIDPDAK</sequence>
<evidence type="ECO:0000313" key="2">
    <source>
        <dbReference type="Proteomes" id="UP001302120"/>
    </source>
</evidence>
<comment type="caution">
    <text evidence="1">The sequence shown here is derived from an EMBL/GenBank/DDBJ whole genome shotgun (WGS) entry which is preliminary data.</text>
</comment>
<protein>
    <submittedName>
        <fullName evidence="1">Uncharacterized protein</fullName>
    </submittedName>
</protein>
<dbReference type="EMBL" id="JAYGHG010000001">
    <property type="protein sequence ID" value="MEA5580034.1"/>
    <property type="molecule type" value="Genomic_DNA"/>
</dbReference>
<gene>
    <name evidence="1" type="ORF">VB620_01615</name>
</gene>